<reference evidence="2 3" key="1">
    <citation type="submission" date="2016-09" db="EMBL/GenBank/DDBJ databases">
        <title>Rhizobium sp. nov., a novel species isolated from the rice rhizosphere.</title>
        <authorList>
            <person name="Zhao J."/>
            <person name="Zhang X."/>
        </authorList>
    </citation>
    <scope>NUCLEOTIDE SEQUENCE [LARGE SCALE GENOMIC DNA]</scope>
    <source>
        <strain evidence="2 3">1.7048</strain>
    </source>
</reference>
<evidence type="ECO:0000259" key="1">
    <source>
        <dbReference type="Pfam" id="PF04480"/>
    </source>
</evidence>
<gene>
    <name evidence="2" type="ORF">BJF93_23510</name>
</gene>
<dbReference type="InterPro" id="IPR011335">
    <property type="entry name" value="Restrct_endonuc-II-like"/>
</dbReference>
<sequence>MSPVKSPVSKRRPGATAIARKLRKRETDAEHVLWAQLRNRLLNGHKFSRQIPLGPYVVDFICRERRLIIELDGFQHADSREDQVRTEWLNGDGYSVLRFWNHETTYHLAEVLTTILAALDGRLVGTCETVRFYCRSDAIPGGQSEGRG</sequence>
<evidence type="ECO:0000313" key="2">
    <source>
        <dbReference type="EMBL" id="OLP62330.1"/>
    </source>
</evidence>
<dbReference type="InterPro" id="IPR007569">
    <property type="entry name" value="DUF559"/>
</dbReference>
<dbReference type="Proteomes" id="UP000186364">
    <property type="component" value="Unassembled WGS sequence"/>
</dbReference>
<evidence type="ECO:0000313" key="3">
    <source>
        <dbReference type="Proteomes" id="UP000186364"/>
    </source>
</evidence>
<dbReference type="AlphaFoldDB" id="A0A1Q9B2U0"/>
<comment type="caution">
    <text evidence="2">The sequence shown here is derived from an EMBL/GenBank/DDBJ whole genome shotgun (WGS) entry which is preliminary data.</text>
</comment>
<dbReference type="CDD" id="cd01038">
    <property type="entry name" value="Endonuclease_DUF559"/>
    <property type="match status" value="1"/>
</dbReference>
<dbReference type="OrthoDB" id="9798754at2"/>
<dbReference type="PANTHER" id="PTHR38590:SF1">
    <property type="entry name" value="BLL0828 PROTEIN"/>
    <property type="match status" value="1"/>
</dbReference>
<dbReference type="InterPro" id="IPR047216">
    <property type="entry name" value="Endonuclease_DUF559_bact"/>
</dbReference>
<dbReference type="EMBL" id="MKIP01000026">
    <property type="protein sequence ID" value="OLP62330.1"/>
    <property type="molecule type" value="Genomic_DNA"/>
</dbReference>
<dbReference type="Pfam" id="PF04480">
    <property type="entry name" value="DUF559"/>
    <property type="match status" value="1"/>
</dbReference>
<dbReference type="Gene3D" id="3.40.960.10">
    <property type="entry name" value="VSR Endonuclease"/>
    <property type="match status" value="1"/>
</dbReference>
<feature type="domain" description="DUF559" evidence="1">
    <location>
        <begin position="16"/>
        <end position="119"/>
    </location>
</feature>
<name>A0A1Q9B2U0_9HYPH</name>
<organism evidence="2 3">
    <name type="scientific">Xaviernesmea oryzae</name>
    <dbReference type="NCBI Taxonomy" id="464029"/>
    <lineage>
        <taxon>Bacteria</taxon>
        <taxon>Pseudomonadati</taxon>
        <taxon>Pseudomonadota</taxon>
        <taxon>Alphaproteobacteria</taxon>
        <taxon>Hyphomicrobiales</taxon>
        <taxon>Rhizobiaceae</taxon>
        <taxon>Rhizobium/Agrobacterium group</taxon>
        <taxon>Xaviernesmea</taxon>
    </lineage>
</organism>
<accession>A0A1Q9B2U0</accession>
<proteinExistence type="predicted"/>
<keyword evidence="3" id="KW-1185">Reference proteome</keyword>
<dbReference type="PANTHER" id="PTHR38590">
    <property type="entry name" value="BLL0828 PROTEIN"/>
    <property type="match status" value="1"/>
</dbReference>
<dbReference type="SUPFAM" id="SSF52980">
    <property type="entry name" value="Restriction endonuclease-like"/>
    <property type="match status" value="1"/>
</dbReference>
<protein>
    <recommendedName>
        <fullName evidence="1">DUF559 domain-containing protein</fullName>
    </recommendedName>
</protein>
<dbReference type="RefSeq" id="WP_139198958.1">
    <property type="nucleotide sequence ID" value="NZ_FOAM01000016.1"/>
</dbReference>